<accession>C6VZR5</accession>
<sequence>MMHAVLIVGAGPVGLVMAAELARHHVRCRIIDTLQKPLPYCRALSTTTRTLEVFEDMGILQKAVDAGIWLSGRRVAYAGGPARDYPEQSGDFPYSHTYLNIPQPETERILTEHLSALGIEVERGLTLKGLTQDDDAVSVLLESSDGKMEETQFPYVIGCDGAHSFVRKAAGIDFEGEMMPFEFMLADVKIDWQLPSGYSFQSIHPAINTPPDFLVAVPLPEPGRYRVSMLAPTADMTSELGTDHGIQSERPAPGLDVFQKKANDLMGEPARLSALRWSSIFRISMRLATSYQAGNVFIAGDAAHIHPPTGGQGMNTGIQDAYNLAWKLALVLKKKSPQSLLESYTLERRAEAENVIERTIRATMNTGPAGFKSDRLADSQLLVSYRSSSWVHPIGDQAWTSDLRPGDRAPDCAGLRQQRIGYPFRLFYLLKGTAHVLLFDLRDPTPHCPDELHALVRDLRSEFGEEIGLYLRIIAITSKPQQLNVHTVSDITWVFDPDESFARAYSSQNKASWLIRPDGYISWCHVGYNSQDLLPYLRKVFISDMST</sequence>
<evidence type="ECO:0000256" key="4">
    <source>
        <dbReference type="ARBA" id="ARBA00022827"/>
    </source>
</evidence>
<keyword evidence="4" id="KW-0274">FAD</keyword>
<name>C6VZR5_DYAFD</name>
<protein>
    <submittedName>
        <fullName evidence="6">Monooxygenase FAD-binding</fullName>
    </submittedName>
</protein>
<dbReference type="SUPFAM" id="SSF51905">
    <property type="entry name" value="FAD/NAD(P)-binding domain"/>
    <property type="match status" value="1"/>
</dbReference>
<evidence type="ECO:0000313" key="6">
    <source>
        <dbReference type="EMBL" id="ACT93543.1"/>
    </source>
</evidence>
<proteinExistence type="inferred from homology"/>
<comment type="cofactor">
    <cofactor evidence="1">
        <name>FAD</name>
        <dbReference type="ChEBI" id="CHEBI:57692"/>
    </cofactor>
</comment>
<feature type="domain" description="FAD-binding" evidence="5">
    <location>
        <begin position="4"/>
        <end position="359"/>
    </location>
</feature>
<dbReference type="Gene3D" id="3.30.70.2450">
    <property type="match status" value="1"/>
</dbReference>
<gene>
    <name evidence="6" type="ordered locus">Dfer_2324</name>
</gene>
<dbReference type="Gene3D" id="3.40.30.120">
    <property type="match status" value="1"/>
</dbReference>
<keyword evidence="3" id="KW-0285">Flavoprotein</keyword>
<dbReference type="EMBL" id="CP001619">
    <property type="protein sequence ID" value="ACT93543.1"/>
    <property type="molecule type" value="Genomic_DNA"/>
</dbReference>
<dbReference type="Proteomes" id="UP000002011">
    <property type="component" value="Chromosome"/>
</dbReference>
<keyword evidence="6" id="KW-0503">Monooxygenase</keyword>
<organism evidence="6 7">
    <name type="scientific">Dyadobacter fermentans (strain ATCC 700827 / DSM 18053 / CIP 107007 / KCTC 52180 / NS114)</name>
    <dbReference type="NCBI Taxonomy" id="471854"/>
    <lineage>
        <taxon>Bacteria</taxon>
        <taxon>Pseudomonadati</taxon>
        <taxon>Bacteroidota</taxon>
        <taxon>Cytophagia</taxon>
        <taxon>Cytophagales</taxon>
        <taxon>Spirosomataceae</taxon>
        <taxon>Dyadobacter</taxon>
    </lineage>
</organism>
<evidence type="ECO:0000256" key="3">
    <source>
        <dbReference type="ARBA" id="ARBA00022630"/>
    </source>
</evidence>
<dbReference type="GO" id="GO:0071949">
    <property type="term" value="F:FAD binding"/>
    <property type="evidence" value="ECO:0007669"/>
    <property type="project" value="InterPro"/>
</dbReference>
<dbReference type="SUPFAM" id="SSF52833">
    <property type="entry name" value="Thioredoxin-like"/>
    <property type="match status" value="1"/>
</dbReference>
<dbReference type="eggNOG" id="COG0654">
    <property type="taxonomic scope" value="Bacteria"/>
</dbReference>
<dbReference type="InterPro" id="IPR036188">
    <property type="entry name" value="FAD/NAD-bd_sf"/>
</dbReference>
<reference evidence="6 7" key="1">
    <citation type="journal article" date="2009" name="Stand. Genomic Sci.">
        <title>Complete genome sequence of Dyadobacter fermentans type strain (NS114).</title>
        <authorList>
            <person name="Lang E."/>
            <person name="Lapidus A."/>
            <person name="Chertkov O."/>
            <person name="Brettin T."/>
            <person name="Detter J.C."/>
            <person name="Han C."/>
            <person name="Copeland A."/>
            <person name="Glavina Del Rio T."/>
            <person name="Nolan M."/>
            <person name="Chen F."/>
            <person name="Lucas S."/>
            <person name="Tice H."/>
            <person name="Cheng J.F."/>
            <person name="Land M."/>
            <person name="Hauser L."/>
            <person name="Chang Y.J."/>
            <person name="Jeffries C.D."/>
            <person name="Kopitz M."/>
            <person name="Bruce D."/>
            <person name="Goodwin L."/>
            <person name="Pitluck S."/>
            <person name="Ovchinnikova G."/>
            <person name="Pati A."/>
            <person name="Ivanova N."/>
            <person name="Mavrommatis K."/>
            <person name="Chen A."/>
            <person name="Palaniappan K."/>
            <person name="Chain P."/>
            <person name="Bristow J."/>
            <person name="Eisen J.A."/>
            <person name="Markowitz V."/>
            <person name="Hugenholtz P."/>
            <person name="Goker M."/>
            <person name="Rohde M."/>
            <person name="Kyrpides N.C."/>
            <person name="Klenk H.P."/>
        </authorList>
    </citation>
    <scope>NUCLEOTIDE SEQUENCE [LARGE SCALE GENOMIC DNA]</scope>
    <source>
        <strain evidence="7">ATCC 700827 / DSM 18053 / CIP 107007 / KCTC 52180 / NS114</strain>
    </source>
</reference>
<dbReference type="InterPro" id="IPR036249">
    <property type="entry name" value="Thioredoxin-like_sf"/>
</dbReference>
<dbReference type="Gene3D" id="3.50.50.60">
    <property type="entry name" value="FAD/NAD(P)-binding domain"/>
    <property type="match status" value="1"/>
</dbReference>
<dbReference type="KEGG" id="dfe:Dfer_2324"/>
<evidence type="ECO:0000256" key="2">
    <source>
        <dbReference type="ARBA" id="ARBA00007801"/>
    </source>
</evidence>
<dbReference type="GO" id="GO:0016709">
    <property type="term" value="F:oxidoreductase activity, acting on paired donors, with incorporation or reduction of molecular oxygen, NAD(P)H as one donor, and incorporation of one atom of oxygen"/>
    <property type="evidence" value="ECO:0007669"/>
    <property type="project" value="UniProtKB-ARBA"/>
</dbReference>
<dbReference type="AlphaFoldDB" id="C6VZR5"/>
<dbReference type="InterPro" id="IPR002938">
    <property type="entry name" value="FAD-bd"/>
</dbReference>
<keyword evidence="6" id="KW-0560">Oxidoreductase</keyword>
<dbReference type="PANTHER" id="PTHR43004:SF19">
    <property type="entry name" value="BINDING MONOOXYGENASE, PUTATIVE (JCVI)-RELATED"/>
    <property type="match status" value="1"/>
</dbReference>
<evidence type="ECO:0000256" key="1">
    <source>
        <dbReference type="ARBA" id="ARBA00001974"/>
    </source>
</evidence>
<dbReference type="Pfam" id="PF01494">
    <property type="entry name" value="FAD_binding_3"/>
    <property type="match status" value="1"/>
</dbReference>
<dbReference type="HOGENOM" id="CLU_009665_20_3_10"/>
<evidence type="ECO:0000313" key="7">
    <source>
        <dbReference type="Proteomes" id="UP000002011"/>
    </source>
</evidence>
<evidence type="ECO:0000259" key="5">
    <source>
        <dbReference type="Pfam" id="PF01494"/>
    </source>
</evidence>
<dbReference type="InterPro" id="IPR050641">
    <property type="entry name" value="RIFMO-like"/>
</dbReference>
<dbReference type="PANTHER" id="PTHR43004">
    <property type="entry name" value="TRK SYSTEM POTASSIUM UPTAKE PROTEIN"/>
    <property type="match status" value="1"/>
</dbReference>
<comment type="similarity">
    <text evidence="2">Belongs to the PheA/TfdB FAD monooxygenase family.</text>
</comment>
<dbReference type="PRINTS" id="PR00420">
    <property type="entry name" value="RNGMNOXGNASE"/>
</dbReference>
<keyword evidence="7" id="KW-1185">Reference proteome</keyword>
<dbReference type="OrthoDB" id="9766816at2"/>
<dbReference type="STRING" id="471854.Dfer_2324"/>